<dbReference type="SUPFAM" id="SSF102114">
    <property type="entry name" value="Radical SAM enzymes"/>
    <property type="match status" value="1"/>
</dbReference>
<proteinExistence type="predicted"/>
<dbReference type="Gene3D" id="3.40.50.280">
    <property type="entry name" value="Cobalamin-binding domain"/>
    <property type="match status" value="1"/>
</dbReference>
<dbReference type="Pfam" id="PF04055">
    <property type="entry name" value="Radical_SAM"/>
    <property type="match status" value="1"/>
</dbReference>
<dbReference type="InterPro" id="IPR023404">
    <property type="entry name" value="rSAM_horseshoe"/>
</dbReference>
<keyword evidence="3" id="KW-0808">Transferase</keyword>
<protein>
    <submittedName>
        <fullName evidence="10">Uncharacterized protein</fullName>
    </submittedName>
</protein>
<dbReference type="InterPro" id="IPR051198">
    <property type="entry name" value="BchE-like"/>
</dbReference>
<keyword evidence="4" id="KW-0949">S-adenosyl-L-methionine</keyword>
<gene>
    <name evidence="10" type="ORF">COT52_02675</name>
</gene>
<dbReference type="PANTHER" id="PTHR43409:SF7">
    <property type="entry name" value="BLL1977 PROTEIN"/>
    <property type="match status" value="1"/>
</dbReference>
<evidence type="ECO:0000313" key="11">
    <source>
        <dbReference type="Proteomes" id="UP000231414"/>
    </source>
</evidence>
<dbReference type="SFLD" id="SFLDG01082">
    <property type="entry name" value="B12-binding_domain_containing"/>
    <property type="match status" value="1"/>
</dbReference>
<dbReference type="Gene3D" id="3.40.50.2000">
    <property type="entry name" value="Glycogen Phosphorylase B"/>
    <property type="match status" value="2"/>
</dbReference>
<keyword evidence="2" id="KW-0489">Methyltransferase</keyword>
<evidence type="ECO:0000256" key="6">
    <source>
        <dbReference type="ARBA" id="ARBA00023004"/>
    </source>
</evidence>
<accession>A0A2H0X8X1</accession>
<evidence type="ECO:0000256" key="3">
    <source>
        <dbReference type="ARBA" id="ARBA00022679"/>
    </source>
</evidence>
<evidence type="ECO:0000256" key="1">
    <source>
        <dbReference type="ARBA" id="ARBA00001966"/>
    </source>
</evidence>
<comment type="cofactor">
    <cofactor evidence="1">
        <name>[4Fe-4S] cluster</name>
        <dbReference type="ChEBI" id="CHEBI:49883"/>
    </cofactor>
</comment>
<dbReference type="PANTHER" id="PTHR43409">
    <property type="entry name" value="ANAEROBIC MAGNESIUM-PROTOPORPHYRIN IX MONOMETHYL ESTER CYCLASE-RELATED"/>
    <property type="match status" value="1"/>
</dbReference>
<keyword evidence="7" id="KW-0411">Iron-sulfur</keyword>
<evidence type="ECO:0000256" key="2">
    <source>
        <dbReference type="ARBA" id="ARBA00022603"/>
    </source>
</evidence>
<dbReference type="InterPro" id="IPR007197">
    <property type="entry name" value="rSAM"/>
</dbReference>
<dbReference type="GO" id="GO:0046872">
    <property type="term" value="F:metal ion binding"/>
    <property type="evidence" value="ECO:0007669"/>
    <property type="project" value="UniProtKB-KW"/>
</dbReference>
<dbReference type="InterPro" id="IPR006158">
    <property type="entry name" value="Cobalamin-bd"/>
</dbReference>
<dbReference type="Pfam" id="PF13579">
    <property type="entry name" value="Glyco_trans_4_4"/>
    <property type="match status" value="1"/>
</dbReference>
<dbReference type="PROSITE" id="PS51332">
    <property type="entry name" value="B12_BINDING"/>
    <property type="match status" value="1"/>
</dbReference>
<dbReference type="Proteomes" id="UP000231414">
    <property type="component" value="Unassembled WGS sequence"/>
</dbReference>
<keyword evidence="6" id="KW-0408">Iron</keyword>
<name>A0A2H0X8X1_UNCKA</name>
<dbReference type="SFLD" id="SFLDS00029">
    <property type="entry name" value="Radical_SAM"/>
    <property type="match status" value="1"/>
</dbReference>
<dbReference type="GO" id="GO:0031419">
    <property type="term" value="F:cobalamin binding"/>
    <property type="evidence" value="ECO:0007669"/>
    <property type="project" value="InterPro"/>
</dbReference>
<dbReference type="PROSITE" id="PS51918">
    <property type="entry name" value="RADICAL_SAM"/>
    <property type="match status" value="1"/>
</dbReference>
<dbReference type="CDD" id="cd01335">
    <property type="entry name" value="Radical_SAM"/>
    <property type="match status" value="1"/>
</dbReference>
<dbReference type="Pfam" id="PF02310">
    <property type="entry name" value="B12-binding"/>
    <property type="match status" value="1"/>
</dbReference>
<dbReference type="InterPro" id="IPR028098">
    <property type="entry name" value="Glyco_trans_4-like_N"/>
</dbReference>
<feature type="domain" description="Radical SAM core" evidence="9">
    <location>
        <begin position="195"/>
        <end position="430"/>
    </location>
</feature>
<reference evidence="11" key="1">
    <citation type="submission" date="2017-09" db="EMBL/GenBank/DDBJ databases">
        <title>Depth-based differentiation of microbial function through sediment-hosted aquifers and enrichment of novel symbionts in the deep terrestrial subsurface.</title>
        <authorList>
            <person name="Probst A.J."/>
            <person name="Ladd B."/>
            <person name="Jarett J.K."/>
            <person name="Geller-Mcgrath D.E."/>
            <person name="Sieber C.M.K."/>
            <person name="Emerson J.B."/>
            <person name="Anantharaman K."/>
            <person name="Thomas B.C."/>
            <person name="Malmstrom R."/>
            <person name="Stieglmeier M."/>
            <person name="Klingl A."/>
            <person name="Woyke T."/>
            <person name="Ryan C.M."/>
            <person name="Banfield J.F."/>
        </authorList>
    </citation>
    <scope>NUCLEOTIDE SEQUENCE [LARGE SCALE GENOMIC DNA]</scope>
</reference>
<keyword evidence="5" id="KW-0479">Metal-binding</keyword>
<dbReference type="GO" id="GO:0051539">
    <property type="term" value="F:4 iron, 4 sulfur cluster binding"/>
    <property type="evidence" value="ECO:0007669"/>
    <property type="project" value="UniProtKB-KW"/>
</dbReference>
<dbReference type="SMART" id="SM00729">
    <property type="entry name" value="Elp3"/>
    <property type="match status" value="1"/>
</dbReference>
<organism evidence="10 11">
    <name type="scientific">candidate division WWE3 bacterium CG08_land_8_20_14_0_20_43_13</name>
    <dbReference type="NCBI Taxonomy" id="1975087"/>
    <lineage>
        <taxon>Bacteria</taxon>
        <taxon>Katanobacteria</taxon>
    </lineage>
</organism>
<dbReference type="Gene3D" id="3.80.30.20">
    <property type="entry name" value="tm_1862 like domain"/>
    <property type="match status" value="1"/>
</dbReference>
<dbReference type="EMBL" id="PEYW01000039">
    <property type="protein sequence ID" value="PIS20629.1"/>
    <property type="molecule type" value="Genomic_DNA"/>
</dbReference>
<evidence type="ECO:0000256" key="5">
    <source>
        <dbReference type="ARBA" id="ARBA00022723"/>
    </source>
</evidence>
<feature type="domain" description="B12-binding" evidence="8">
    <location>
        <begin position="3"/>
        <end position="141"/>
    </location>
</feature>
<dbReference type="InterPro" id="IPR006638">
    <property type="entry name" value="Elp3/MiaA/NifB-like_rSAM"/>
</dbReference>
<dbReference type="SFLD" id="SFLDG01123">
    <property type="entry name" value="methyltransferase_(Class_B)"/>
    <property type="match status" value="1"/>
</dbReference>
<evidence type="ECO:0000256" key="7">
    <source>
        <dbReference type="ARBA" id="ARBA00023014"/>
    </source>
</evidence>
<dbReference type="Pfam" id="PF13692">
    <property type="entry name" value="Glyco_trans_1_4"/>
    <property type="match status" value="1"/>
</dbReference>
<evidence type="ECO:0000256" key="4">
    <source>
        <dbReference type="ARBA" id="ARBA00022691"/>
    </source>
</evidence>
<evidence type="ECO:0000259" key="8">
    <source>
        <dbReference type="PROSITE" id="PS51332"/>
    </source>
</evidence>
<evidence type="ECO:0000313" key="10">
    <source>
        <dbReference type="EMBL" id="PIS20629.1"/>
    </source>
</evidence>
<dbReference type="InterPro" id="IPR058240">
    <property type="entry name" value="rSAM_sf"/>
</dbReference>
<sequence>MRILFINPAPYKGRRYNIPPFGLIYLISYYNRFGRFSGQVDFKIYDENCQSDEDLLPLLQDFKPDLVGISCNSLLVNRAKELISLVRAWNSAVPILGGGVHFQIDKKGDIFPLDVNVAFTGEAEIPFKNFVDQYFEEKRLSESWLSKTAGIGFKSPSVWQITPEGEQVTNLDFLSYLDFSYLNEDHYFRKKYEFYPGLTGRFLTILTSRGCPFTCNFCFNSFNRKPMRYHSIDYVLELLNFFVRKYKTELVWINDDLFLADKDRVTEFCRKLIRSNLKVRWACQARADILFDKDKELLKLMKEAGCLQIGFGFESGSDKVLRFLKGGNSSVASNQRAVDLVSASGIRVFGYFMVGIPTETKEDLEATKTFVEKNLDKLAFYEVYVFTPLPGAQLWDVCKQQGLLDNISFPHLVNNMFSMDFSSFRSFSKDASKEDIFVTKAYLKQLIVRREPLINKIRNFLLYFFKEPGRTLSKLLYYAGFKKVTKGKQGKPRILILNHNQERFGTYYRCLFLGKGLAARGYQVTMICASGRKFDLLIRKKKISDNFTLITLPRIKYHKYFTGQLLLRLPLTVLLVILLPYDVCYAFTVAQLQIGIPAWFSRIIRRKKLIVDWDDLWGNGFGLEHGGFVSKVIYWSERYFIKFAHRVTYVSQFLGQKFADLFLPIPAVKIPNGANTQQIAVLDRDECCRHLTLDPAKKYLVSIGNTYTSSLGLLLRAFEAVIKVRDDVYLVMVGEGKITPEFQELYSRLVSRIISTGKQPFSQVPYYLGCADALLLPMDDTDIEKARFPMRFGDYLCAGRPIVSNAVGEVEYYLSKYQAGLISPVSDSEVFSYHILLVLASSEIGYSYGRKARELAEGDLNWEKIIDRLTLLLEGLINHFGDENTVS</sequence>
<dbReference type="SUPFAM" id="SSF53756">
    <property type="entry name" value="UDP-Glycosyltransferase/glycogen phosphorylase"/>
    <property type="match status" value="1"/>
</dbReference>
<dbReference type="AlphaFoldDB" id="A0A2H0X8X1"/>
<evidence type="ECO:0000259" key="9">
    <source>
        <dbReference type="PROSITE" id="PS51918"/>
    </source>
</evidence>
<dbReference type="GO" id="GO:0003824">
    <property type="term" value="F:catalytic activity"/>
    <property type="evidence" value="ECO:0007669"/>
    <property type="project" value="InterPro"/>
</dbReference>
<dbReference type="InterPro" id="IPR034466">
    <property type="entry name" value="Methyltransferase_Class_B"/>
</dbReference>
<comment type="caution">
    <text evidence="10">The sequence shown here is derived from an EMBL/GenBank/DDBJ whole genome shotgun (WGS) entry which is preliminary data.</text>
</comment>